<name>A0AA39SYI5_ACESA</name>
<feature type="region of interest" description="Disordered" evidence="1">
    <location>
        <begin position="148"/>
        <end position="180"/>
    </location>
</feature>
<evidence type="ECO:0000313" key="2">
    <source>
        <dbReference type="EMBL" id="KAK0602017.1"/>
    </source>
</evidence>
<organism evidence="2 3">
    <name type="scientific">Acer saccharum</name>
    <name type="common">Sugar maple</name>
    <dbReference type="NCBI Taxonomy" id="4024"/>
    <lineage>
        <taxon>Eukaryota</taxon>
        <taxon>Viridiplantae</taxon>
        <taxon>Streptophyta</taxon>
        <taxon>Embryophyta</taxon>
        <taxon>Tracheophyta</taxon>
        <taxon>Spermatophyta</taxon>
        <taxon>Magnoliopsida</taxon>
        <taxon>eudicotyledons</taxon>
        <taxon>Gunneridae</taxon>
        <taxon>Pentapetalae</taxon>
        <taxon>rosids</taxon>
        <taxon>malvids</taxon>
        <taxon>Sapindales</taxon>
        <taxon>Sapindaceae</taxon>
        <taxon>Hippocastanoideae</taxon>
        <taxon>Acereae</taxon>
        <taxon>Acer</taxon>
    </lineage>
</organism>
<dbReference type="EMBL" id="JAUESC010000003">
    <property type="protein sequence ID" value="KAK0602017.1"/>
    <property type="molecule type" value="Genomic_DNA"/>
</dbReference>
<reference evidence="2" key="2">
    <citation type="submission" date="2023-06" db="EMBL/GenBank/DDBJ databases">
        <authorList>
            <person name="Swenson N.G."/>
            <person name="Wegrzyn J.L."/>
            <person name="Mcevoy S.L."/>
        </authorList>
    </citation>
    <scope>NUCLEOTIDE SEQUENCE</scope>
    <source>
        <strain evidence="2">NS2018</strain>
        <tissue evidence="2">Leaf</tissue>
    </source>
</reference>
<accession>A0AA39SYI5</accession>
<proteinExistence type="predicted"/>
<protein>
    <submittedName>
        <fullName evidence="2">Uncharacterized protein</fullName>
    </submittedName>
</protein>
<reference evidence="2" key="1">
    <citation type="journal article" date="2022" name="Plant J.">
        <title>Strategies of tolerance reflected in two North American maple genomes.</title>
        <authorList>
            <person name="McEvoy S.L."/>
            <person name="Sezen U.U."/>
            <person name="Trouern-Trend A."/>
            <person name="McMahon S.M."/>
            <person name="Schaberg P.G."/>
            <person name="Yang J."/>
            <person name="Wegrzyn J.L."/>
            <person name="Swenson N.G."/>
        </authorList>
    </citation>
    <scope>NUCLEOTIDE SEQUENCE</scope>
    <source>
        <strain evidence="2">NS2018</strain>
    </source>
</reference>
<dbReference type="Proteomes" id="UP001168877">
    <property type="component" value="Unassembled WGS sequence"/>
</dbReference>
<evidence type="ECO:0000313" key="3">
    <source>
        <dbReference type="Proteomes" id="UP001168877"/>
    </source>
</evidence>
<comment type="caution">
    <text evidence="2">The sequence shown here is derived from an EMBL/GenBank/DDBJ whole genome shotgun (WGS) entry which is preliminary data.</text>
</comment>
<gene>
    <name evidence="2" type="ORF">LWI29_029619</name>
</gene>
<evidence type="ECO:0000256" key="1">
    <source>
        <dbReference type="SAM" id="MobiDB-lite"/>
    </source>
</evidence>
<keyword evidence="3" id="KW-1185">Reference proteome</keyword>
<dbReference type="AlphaFoldDB" id="A0AA39SYI5"/>
<sequence length="245" mass="27116">MGRKLISGQSEIVGKEKEKKKCLGSHEVAASSDCSGIVGKEKKKFLDYQTLLKIGNDNEVCGDLAVSLNHIKLKDERVMEDILDKSTSVKVKADWSIEPNTEPINPSYGKVSLDLRKREVLPPKVTNMDSPPIDPSKEKLGLDSSYVKKDKPLTSGRDNVEDINESPPSTVKKRNGRSSCLSVKGNGMKTRYSKFNYKVSWSLEEEISKVVEVGVALGFDFNGKKVGIIDIFAEAKNKLKARGRK</sequence>